<keyword evidence="1" id="KW-0472">Membrane</keyword>
<sequence>VAYMPTPRLKSIFLTLPLPFTVVALSVGLPMDAANVLSMALLFGYIHTIRWLHDRLHVPIVAAIGLGLGGYSVAGWLAAGVAPSGDGPFWMATTVALVTGGYLLRHNAPRAERAHRTQLPVWQKLPVVCLVVSLLILLKSELGGFAALFPLVSVVGAYETRHSLWTMSLTIPMLMLTMVPLMAVAYATQSWLGLGGGLLAGWAVFLVIYLPLTRWQWRRWPPPLAAVLLIALLPAVASADPLHAIGIHGDVKYGPDFTHFEYTNPDAPKGGEARLAVVGTFDSLNPFILKGVSAAGTTMIYTRLCSKAQDEPLSEYGHLAHSMDLAPDRSSITFFLRPEARWH</sequence>
<dbReference type="EMBL" id="UINC01044330">
    <property type="protein sequence ID" value="SVB49640.1"/>
    <property type="molecule type" value="Genomic_DNA"/>
</dbReference>
<gene>
    <name evidence="2" type="ORF">METZ01_LOCUS202494</name>
</gene>
<feature type="transmembrane region" description="Helical" evidence="1">
    <location>
        <begin position="164"/>
        <end position="184"/>
    </location>
</feature>
<evidence type="ECO:0000256" key="1">
    <source>
        <dbReference type="SAM" id="Phobius"/>
    </source>
</evidence>
<keyword evidence="1" id="KW-1133">Transmembrane helix</keyword>
<evidence type="ECO:0000313" key="2">
    <source>
        <dbReference type="EMBL" id="SVB49640.1"/>
    </source>
</evidence>
<feature type="transmembrane region" description="Helical" evidence="1">
    <location>
        <begin position="191"/>
        <end position="212"/>
    </location>
</feature>
<accession>A0A382EG38</accession>
<feature type="transmembrane region" description="Helical" evidence="1">
    <location>
        <begin position="58"/>
        <end position="81"/>
    </location>
</feature>
<dbReference type="AlphaFoldDB" id="A0A382EG38"/>
<name>A0A382EG38_9ZZZZ</name>
<protein>
    <submittedName>
        <fullName evidence="2">Uncharacterized protein</fullName>
    </submittedName>
</protein>
<feature type="transmembrane region" description="Helical" evidence="1">
    <location>
        <begin position="87"/>
        <end position="104"/>
    </location>
</feature>
<reference evidence="2" key="1">
    <citation type="submission" date="2018-05" db="EMBL/GenBank/DDBJ databases">
        <authorList>
            <person name="Lanie J.A."/>
            <person name="Ng W.-L."/>
            <person name="Kazmierczak K.M."/>
            <person name="Andrzejewski T.M."/>
            <person name="Davidsen T.M."/>
            <person name="Wayne K.J."/>
            <person name="Tettelin H."/>
            <person name="Glass J.I."/>
            <person name="Rusch D."/>
            <person name="Podicherti R."/>
            <person name="Tsui H.-C.T."/>
            <person name="Winkler M.E."/>
        </authorList>
    </citation>
    <scope>NUCLEOTIDE SEQUENCE</scope>
</reference>
<proteinExistence type="predicted"/>
<feature type="non-terminal residue" evidence="2">
    <location>
        <position position="1"/>
    </location>
</feature>
<feature type="transmembrane region" description="Helical" evidence="1">
    <location>
        <begin position="125"/>
        <end position="152"/>
    </location>
</feature>
<organism evidence="2">
    <name type="scientific">marine metagenome</name>
    <dbReference type="NCBI Taxonomy" id="408172"/>
    <lineage>
        <taxon>unclassified sequences</taxon>
        <taxon>metagenomes</taxon>
        <taxon>ecological metagenomes</taxon>
    </lineage>
</organism>
<feature type="transmembrane region" description="Helical" evidence="1">
    <location>
        <begin position="224"/>
        <end position="242"/>
    </location>
</feature>
<dbReference type="SUPFAM" id="SSF53850">
    <property type="entry name" value="Periplasmic binding protein-like II"/>
    <property type="match status" value="1"/>
</dbReference>
<dbReference type="Gene3D" id="3.40.190.10">
    <property type="entry name" value="Periplasmic binding protein-like II"/>
    <property type="match status" value="1"/>
</dbReference>
<feature type="transmembrane region" description="Helical" evidence="1">
    <location>
        <begin position="20"/>
        <end position="46"/>
    </location>
</feature>
<keyword evidence="1" id="KW-0812">Transmembrane</keyword>
<feature type="non-terminal residue" evidence="2">
    <location>
        <position position="343"/>
    </location>
</feature>